<evidence type="ECO:0000313" key="2">
    <source>
        <dbReference type="EMBL" id="SCP99060.1"/>
    </source>
</evidence>
<dbReference type="EMBL" id="FMKA01000031">
    <property type="protein sequence ID" value="SCP99060.1"/>
    <property type="molecule type" value="Genomic_DNA"/>
</dbReference>
<gene>
    <name evidence="2" type="ORF">SAMN05421730_103134</name>
</gene>
<sequence length="137" mass="15185">MKLARKKQGSMLKLVAVLISVVVTGIISIAMVSFYGDMDKKDRVDITAREYLLSMETKGYLVEEDKEQMLLALAELGMTNISLSGTTLAEAGYGNKVTLEITGEIEMTSYTVLENLDLRKKMQTIPVHVKKSSTAKY</sequence>
<proteinExistence type="predicted"/>
<keyword evidence="1" id="KW-0812">Transmembrane</keyword>
<feature type="transmembrane region" description="Helical" evidence="1">
    <location>
        <begin position="12"/>
        <end position="35"/>
    </location>
</feature>
<reference evidence="2 3" key="1">
    <citation type="submission" date="2016-09" db="EMBL/GenBank/DDBJ databases">
        <authorList>
            <person name="Capua I."/>
            <person name="De Benedictis P."/>
            <person name="Joannis T."/>
            <person name="Lombin L.H."/>
            <person name="Cattoli G."/>
        </authorList>
    </citation>
    <scope>NUCLEOTIDE SEQUENCE [LARGE SCALE GENOMIC DNA]</scope>
    <source>
        <strain evidence="2 3">GluBS11</strain>
    </source>
</reference>
<dbReference type="AlphaFoldDB" id="A0A1D3TXH4"/>
<name>A0A1D3TXH4_9FIRM</name>
<evidence type="ECO:0000313" key="3">
    <source>
        <dbReference type="Proteomes" id="UP000199315"/>
    </source>
</evidence>
<keyword evidence="1" id="KW-0472">Membrane</keyword>
<dbReference type="STRING" id="1619234.SAMN05421730_103134"/>
<dbReference type="RefSeq" id="WP_091236328.1">
    <property type="nucleotide sequence ID" value="NZ_FMKA01000031.1"/>
</dbReference>
<accession>A0A1D3TXH4</accession>
<keyword evidence="1" id="KW-1133">Transmembrane helix</keyword>
<dbReference type="OrthoDB" id="2048094at2"/>
<evidence type="ECO:0000256" key="1">
    <source>
        <dbReference type="SAM" id="Phobius"/>
    </source>
</evidence>
<organism evidence="2 3">
    <name type="scientific">Anaerobium acetethylicum</name>
    <dbReference type="NCBI Taxonomy" id="1619234"/>
    <lineage>
        <taxon>Bacteria</taxon>
        <taxon>Bacillati</taxon>
        <taxon>Bacillota</taxon>
        <taxon>Clostridia</taxon>
        <taxon>Lachnospirales</taxon>
        <taxon>Lachnospiraceae</taxon>
        <taxon>Anaerobium</taxon>
    </lineage>
</organism>
<dbReference type="Proteomes" id="UP000199315">
    <property type="component" value="Unassembled WGS sequence"/>
</dbReference>
<protein>
    <submittedName>
        <fullName evidence="2">Uncharacterized protein</fullName>
    </submittedName>
</protein>
<keyword evidence="3" id="KW-1185">Reference proteome</keyword>